<dbReference type="RefSeq" id="WP_173285295.1">
    <property type="nucleotide sequence ID" value="NZ_CP054020.1"/>
</dbReference>
<keyword evidence="6" id="KW-1185">Reference proteome</keyword>
<dbReference type="PANTHER" id="PTHR45228:SF4">
    <property type="entry name" value="LIPOPROTEIN"/>
    <property type="match status" value="1"/>
</dbReference>
<reference evidence="5 6" key="1">
    <citation type="submission" date="2020-05" db="EMBL/GenBank/DDBJ databases">
        <title>Thiomicrorhabdus sediminis sp.nov. and Thiomicrorhabdus xiamenensis sp.nov., novel sulfur-oxidizing bacteria isolated from coastal sediment.</title>
        <authorList>
            <person name="Liu X."/>
        </authorList>
    </citation>
    <scope>NUCLEOTIDE SEQUENCE [LARGE SCALE GENOMIC DNA]</scope>
    <source>
        <strain evidence="5 6">G2</strain>
    </source>
</reference>
<dbReference type="PROSITE" id="PS51832">
    <property type="entry name" value="HD_GYP"/>
    <property type="match status" value="1"/>
</dbReference>
<gene>
    <name evidence="5" type="ORF">HQN79_07375</name>
</gene>
<dbReference type="Pfam" id="PF13185">
    <property type="entry name" value="GAF_2"/>
    <property type="match status" value="1"/>
</dbReference>
<evidence type="ECO:0000256" key="2">
    <source>
        <dbReference type="SAM" id="Phobius"/>
    </source>
</evidence>
<dbReference type="GO" id="GO:0008081">
    <property type="term" value="F:phosphoric diester hydrolase activity"/>
    <property type="evidence" value="ECO:0007669"/>
    <property type="project" value="UniProtKB-ARBA"/>
</dbReference>
<dbReference type="SUPFAM" id="SSF53850">
    <property type="entry name" value="Periplasmic binding protein-like II"/>
    <property type="match status" value="1"/>
</dbReference>
<dbReference type="EMBL" id="CP054020">
    <property type="protein sequence ID" value="QKI89397.1"/>
    <property type="molecule type" value="Genomic_DNA"/>
</dbReference>
<protein>
    <submittedName>
        <fullName evidence="5">PhnD/SsuA/transferrin family substrate-binding protein</fullName>
    </submittedName>
</protein>
<dbReference type="InterPro" id="IPR000160">
    <property type="entry name" value="GGDEF_dom"/>
</dbReference>
<dbReference type="SUPFAM" id="SSF109604">
    <property type="entry name" value="HD-domain/PDEase-like"/>
    <property type="match status" value="1"/>
</dbReference>
<evidence type="ECO:0000259" key="3">
    <source>
        <dbReference type="PROSITE" id="PS51831"/>
    </source>
</evidence>
<keyword evidence="2" id="KW-0812">Transmembrane</keyword>
<dbReference type="InterPro" id="IPR043128">
    <property type="entry name" value="Rev_trsase/Diguanyl_cyclase"/>
</dbReference>
<dbReference type="InterPro" id="IPR003018">
    <property type="entry name" value="GAF"/>
</dbReference>
<keyword evidence="2" id="KW-1133">Transmembrane helix</keyword>
<proteinExistence type="predicted"/>
<dbReference type="AlphaFoldDB" id="A0A7D4NRP6"/>
<dbReference type="Gene3D" id="1.10.3210.10">
    <property type="entry name" value="Hypothetical protein af1432"/>
    <property type="match status" value="1"/>
</dbReference>
<dbReference type="Pfam" id="PF13487">
    <property type="entry name" value="HD_5"/>
    <property type="match status" value="1"/>
</dbReference>
<dbReference type="SMART" id="SM00471">
    <property type="entry name" value="HDc"/>
    <property type="match status" value="1"/>
</dbReference>
<dbReference type="PROSITE" id="PS51831">
    <property type="entry name" value="HD"/>
    <property type="match status" value="1"/>
</dbReference>
<evidence type="ECO:0000256" key="1">
    <source>
        <dbReference type="SAM" id="Coils"/>
    </source>
</evidence>
<dbReference type="SUPFAM" id="SSF55073">
    <property type="entry name" value="Nucleotide cyclase"/>
    <property type="match status" value="1"/>
</dbReference>
<dbReference type="Proteomes" id="UP000504724">
    <property type="component" value="Chromosome"/>
</dbReference>
<dbReference type="Pfam" id="PF00990">
    <property type="entry name" value="GGDEF"/>
    <property type="match status" value="1"/>
</dbReference>
<evidence type="ECO:0000259" key="4">
    <source>
        <dbReference type="PROSITE" id="PS51832"/>
    </source>
</evidence>
<dbReference type="InterPro" id="IPR029787">
    <property type="entry name" value="Nucleotide_cyclase"/>
</dbReference>
<dbReference type="Gene3D" id="3.30.70.270">
    <property type="match status" value="1"/>
</dbReference>
<dbReference type="CDD" id="cd00077">
    <property type="entry name" value="HDc"/>
    <property type="match status" value="1"/>
</dbReference>
<accession>A0A7D4NRP6</accession>
<feature type="domain" description="HD-GYP" evidence="4">
    <location>
        <begin position="549"/>
        <end position="744"/>
    </location>
</feature>
<evidence type="ECO:0000313" key="6">
    <source>
        <dbReference type="Proteomes" id="UP000504724"/>
    </source>
</evidence>
<dbReference type="InterPro" id="IPR003607">
    <property type="entry name" value="HD/PDEase_dom"/>
</dbReference>
<feature type="transmembrane region" description="Helical" evidence="2">
    <location>
        <begin position="311"/>
        <end position="333"/>
    </location>
</feature>
<dbReference type="InterPro" id="IPR029016">
    <property type="entry name" value="GAF-like_dom_sf"/>
</dbReference>
<feature type="coiled-coil region" evidence="1">
    <location>
        <begin position="336"/>
        <end position="363"/>
    </location>
</feature>
<keyword evidence="2" id="KW-0472">Membrane</keyword>
<dbReference type="KEGG" id="txa:HQN79_07375"/>
<evidence type="ECO:0000313" key="5">
    <source>
        <dbReference type="EMBL" id="QKI89397.1"/>
    </source>
</evidence>
<name>A0A7D4NRP6_9GAMM</name>
<dbReference type="SUPFAM" id="SSF55781">
    <property type="entry name" value="GAF domain-like"/>
    <property type="match status" value="1"/>
</dbReference>
<dbReference type="NCBIfam" id="TIGR00277">
    <property type="entry name" value="HDIG"/>
    <property type="match status" value="1"/>
</dbReference>
<feature type="domain" description="HD" evidence="3">
    <location>
        <begin position="571"/>
        <end position="693"/>
    </location>
</feature>
<dbReference type="InterPro" id="IPR052020">
    <property type="entry name" value="Cyclic_di-GMP/3'3'-cGAMP_PDE"/>
</dbReference>
<dbReference type="Pfam" id="PF12974">
    <property type="entry name" value="Phosphonate-bd"/>
    <property type="match status" value="1"/>
</dbReference>
<dbReference type="InterPro" id="IPR006675">
    <property type="entry name" value="HDIG_dom"/>
</dbReference>
<keyword evidence="1" id="KW-0175">Coiled coil</keyword>
<dbReference type="InterPro" id="IPR006674">
    <property type="entry name" value="HD_domain"/>
</dbReference>
<dbReference type="Gene3D" id="3.30.450.40">
    <property type="match status" value="1"/>
</dbReference>
<dbReference type="Gene3D" id="3.40.190.10">
    <property type="entry name" value="Periplasmic binding protein-like II"/>
    <property type="match status" value="2"/>
</dbReference>
<dbReference type="PANTHER" id="PTHR45228">
    <property type="entry name" value="CYCLIC DI-GMP PHOSPHODIESTERASE TM_0186-RELATED"/>
    <property type="match status" value="1"/>
</dbReference>
<organism evidence="5 6">
    <name type="scientific">Thiomicrorhabdus xiamenensis</name>
    <dbReference type="NCBI Taxonomy" id="2739063"/>
    <lineage>
        <taxon>Bacteria</taxon>
        <taxon>Pseudomonadati</taxon>
        <taxon>Pseudomonadota</taxon>
        <taxon>Gammaproteobacteria</taxon>
        <taxon>Thiotrichales</taxon>
        <taxon>Piscirickettsiaceae</taxon>
        <taxon>Thiomicrorhabdus</taxon>
    </lineage>
</organism>
<dbReference type="InterPro" id="IPR037522">
    <property type="entry name" value="HD_GYP_dom"/>
</dbReference>
<sequence>MPQRLLQRTLIIVFCLLGWNASAAEVRIGVLALRGEEKAMVDWQPLAEKLNQQIPEHHFSILPLDFKQTRLLVRQHRVDFIIANPAFYVELEKNDGITPVATMRTKGVSGSELKRYGGVIFTRADREDIQTLRDLKGRTLAAVDSASFGGWQIGWRELKHHAIDIDRDLERVEFIGTHDAVVYAVAEGAADVGIVRTGTLEKMAAEGGISLNDFVVLAPRHPAGFPYMLSTDLYPEWPIAKVSGVSEALAIKVAVALMQISSQDPSFQSSNLAGWTLPLNYQSVHDALKELEVGPYAYLREVSWQQVLEHYWYWLVIVTLLMVLLLSLAFYVLSMNQRLKKHHAELRNLNAGLENRVAERTEEIEGLMLHERLLRGVVETVADVNQIIITSDAEQQMLKAACDRLIVHPDYRFAWVGKLEGIPDEFPVEIQDALPQRLQIVGRSFGSAEQMRALLDTDEDSLALRSISANQSLQEQLPSVLLGCRSVVALPLRQDAFNLPFGVLVVFSEREEGFDYEEMRMLEQLAGDLGFAVHAFEQRNERIRLQQDRISNYEETILSMVDLIEQRDSYTAGHTQRVAEYSALIARQMELPEESVERLYRAAVLHDIGKIVIPDSVLLKPGKLTPLEYKLIQQHVTAGYQTLSKIKMYQDLAEIMRHHHEWIDGSGYPQGLKGEQIPLEGRIMAVADSFDAMTSYRIYKPRKSVETALQELNELAGRQYDEQVVAAAQVVLRNVIVEEDAKQLPQTEIEQQRFAYFFNDQLTGVYNENYLEFMLINGLDFQFKHAKLVCLHGFAELNQHAGWLKGNEVLKSVAEYLMGLEEEAIVFRVMGDDFVILSPADLHLDTEELVENTAMKTVAVSVDFTSLNVQKAEGLEQLKKLAGLE</sequence>